<dbReference type="Proteomes" id="UP000004995">
    <property type="component" value="Unassembled WGS sequence"/>
</dbReference>
<reference evidence="2" key="3">
    <citation type="submission" date="2018-08" db="UniProtKB">
        <authorList>
            <consortium name="EnsemblPlants"/>
        </authorList>
    </citation>
    <scope>IDENTIFICATION</scope>
    <source>
        <strain evidence="2">Yugu1</strain>
    </source>
</reference>
<evidence type="ECO:0000313" key="2">
    <source>
        <dbReference type="EnsemblPlants" id="KQK89544"/>
    </source>
</evidence>
<organism evidence="2 3">
    <name type="scientific">Setaria italica</name>
    <name type="common">Foxtail millet</name>
    <name type="synonym">Panicum italicum</name>
    <dbReference type="NCBI Taxonomy" id="4555"/>
    <lineage>
        <taxon>Eukaryota</taxon>
        <taxon>Viridiplantae</taxon>
        <taxon>Streptophyta</taxon>
        <taxon>Embryophyta</taxon>
        <taxon>Tracheophyta</taxon>
        <taxon>Spermatophyta</taxon>
        <taxon>Magnoliopsida</taxon>
        <taxon>Liliopsida</taxon>
        <taxon>Poales</taxon>
        <taxon>Poaceae</taxon>
        <taxon>PACMAD clade</taxon>
        <taxon>Panicoideae</taxon>
        <taxon>Panicodae</taxon>
        <taxon>Paniceae</taxon>
        <taxon>Cenchrinae</taxon>
        <taxon>Setaria</taxon>
    </lineage>
</organism>
<sequence>MVHLESAQFKKLPQKLGYRTCYPFTSFCAAGLALVCSSVPPAMSEEDLLTHIEVIKDQELNLMVEDR</sequence>
<evidence type="ECO:0000313" key="3">
    <source>
        <dbReference type="Proteomes" id="UP000004995"/>
    </source>
</evidence>
<accession>K4AHQ0</accession>
<gene>
    <name evidence="1" type="ORF">SETIT_9G290500v2</name>
</gene>
<dbReference type="Gramene" id="KQK89544">
    <property type="protein sequence ID" value="KQK89544"/>
    <property type="gene ID" value="SETIT_038407mg"/>
</dbReference>
<name>K4AHQ0_SETIT</name>
<reference evidence="1 3" key="1">
    <citation type="journal article" date="2012" name="Nat. Biotechnol.">
        <title>Reference genome sequence of the model plant Setaria.</title>
        <authorList>
            <person name="Bennetzen J.L."/>
            <person name="Schmutz J."/>
            <person name="Wang H."/>
            <person name="Percifield R."/>
            <person name="Hawkins J."/>
            <person name="Pontaroli A.C."/>
            <person name="Estep M."/>
            <person name="Feng L."/>
            <person name="Vaughn J.N."/>
            <person name="Grimwood J."/>
            <person name="Jenkins J."/>
            <person name="Barry K."/>
            <person name="Lindquist E."/>
            <person name="Hellsten U."/>
            <person name="Deshpande S."/>
            <person name="Wang X."/>
            <person name="Wu X."/>
            <person name="Mitros T."/>
            <person name="Triplett J."/>
            <person name="Yang X."/>
            <person name="Ye C.Y."/>
            <person name="Mauro-Herrera M."/>
            <person name="Wang L."/>
            <person name="Li P."/>
            <person name="Sharma M."/>
            <person name="Sharma R."/>
            <person name="Ronald P.C."/>
            <person name="Panaud O."/>
            <person name="Kellogg E.A."/>
            <person name="Brutnell T.P."/>
            <person name="Doust A.N."/>
            <person name="Tuskan G.A."/>
            <person name="Rokhsar D."/>
            <person name="Devos K.M."/>
        </authorList>
    </citation>
    <scope>NUCLEOTIDE SEQUENCE [LARGE SCALE GENOMIC DNA]</scope>
    <source>
        <strain evidence="3">cv. Yugu1</strain>
        <strain evidence="1">Yugu1</strain>
    </source>
</reference>
<reference evidence="1" key="2">
    <citation type="submission" date="2015-07" db="EMBL/GenBank/DDBJ databases">
        <authorList>
            <person name="Noorani M."/>
        </authorList>
    </citation>
    <scope>NUCLEOTIDE SEQUENCE</scope>
    <source>
        <strain evidence="1">Yugu1</strain>
    </source>
</reference>
<dbReference type="OrthoDB" id="619663at2759"/>
<keyword evidence="3" id="KW-1185">Reference proteome</keyword>
<proteinExistence type="predicted"/>
<dbReference type="AlphaFoldDB" id="K4AHQ0"/>
<dbReference type="EnsemblPlants" id="KQK89544">
    <property type="protein sequence ID" value="KQK89544"/>
    <property type="gene ID" value="SETIT_038407mg"/>
</dbReference>
<protein>
    <submittedName>
        <fullName evidence="1 2">Uncharacterized protein</fullName>
    </submittedName>
</protein>
<dbReference type="EMBL" id="AGNK02005747">
    <property type="status" value="NOT_ANNOTATED_CDS"/>
    <property type="molecule type" value="Genomic_DNA"/>
</dbReference>
<evidence type="ECO:0000313" key="1">
    <source>
        <dbReference type="EMBL" id="RCV43390.1"/>
    </source>
</evidence>
<dbReference type="HOGENOM" id="CLU_2817329_0_0_1"/>
<dbReference type="EMBL" id="CM003536">
    <property type="protein sequence ID" value="RCV43390.1"/>
    <property type="molecule type" value="Genomic_DNA"/>
</dbReference>